<evidence type="ECO:0000313" key="3">
    <source>
        <dbReference type="Proteomes" id="UP001498398"/>
    </source>
</evidence>
<evidence type="ECO:0000256" key="1">
    <source>
        <dbReference type="SAM" id="MobiDB-lite"/>
    </source>
</evidence>
<feature type="region of interest" description="Disordered" evidence="1">
    <location>
        <begin position="330"/>
        <end position="403"/>
    </location>
</feature>
<name>A0ABR1JSQ4_9AGAR</name>
<protein>
    <submittedName>
        <fullName evidence="2">Uncharacterized protein</fullName>
    </submittedName>
</protein>
<evidence type="ECO:0000313" key="2">
    <source>
        <dbReference type="EMBL" id="KAK7465352.1"/>
    </source>
</evidence>
<accession>A0ABR1JSQ4</accession>
<organism evidence="2 3">
    <name type="scientific">Marasmiellus scandens</name>
    <dbReference type="NCBI Taxonomy" id="2682957"/>
    <lineage>
        <taxon>Eukaryota</taxon>
        <taxon>Fungi</taxon>
        <taxon>Dikarya</taxon>
        <taxon>Basidiomycota</taxon>
        <taxon>Agaricomycotina</taxon>
        <taxon>Agaricomycetes</taxon>
        <taxon>Agaricomycetidae</taxon>
        <taxon>Agaricales</taxon>
        <taxon>Marasmiineae</taxon>
        <taxon>Omphalotaceae</taxon>
        <taxon>Marasmiellus</taxon>
    </lineage>
</organism>
<keyword evidence="3" id="KW-1185">Reference proteome</keyword>
<proteinExistence type="predicted"/>
<dbReference type="Proteomes" id="UP001498398">
    <property type="component" value="Unassembled WGS sequence"/>
</dbReference>
<sequence>MSRTDIELQLGPKPDWELSENQEGLHDISTSAVLLYALKQSREKWLSSNFTKLSGKAARGKTVDNPTLPPYTIHACGKCDLEIGPHFFYDTLFYEAHYTPTPTQSPYSSQWSSTTASNTSAASSSSFSASSLSSISPVAMITPALINKVNDAAASNPTLSNLLQVAAAGKANDDQLKTLGLLIQSLPQVSTHAANAVPPREFDLVLEFREALSERWILPRGTSACERNTDSSADACDITLTCHTTLNRPASNGETSTHVPQNDPQLFTLKFNKAPVAVWDTLLRWVGGEQKNRENLETLSKVKEKPTSFLAYHLPDGPLLEQLKAATASPYTMKPVKPTASATSSRSRRRPSQKKLSEKPSEGSTVPSRRKSADTTKTITQGVEKDATPAPKKPRQSKARGSAVQIRCLTCNQADVPLMLGGRFCRPCVESGKANPSIPQTQGALATSYVPMMYASPVLTRPGSTTTAPATTPTSTASVTQTPSIPATS</sequence>
<dbReference type="EMBL" id="JBANRG010000006">
    <property type="protein sequence ID" value="KAK7465352.1"/>
    <property type="molecule type" value="Genomic_DNA"/>
</dbReference>
<feature type="compositionally biased region" description="Low complexity" evidence="1">
    <location>
        <begin position="460"/>
        <end position="489"/>
    </location>
</feature>
<comment type="caution">
    <text evidence="2">The sequence shown here is derived from an EMBL/GenBank/DDBJ whole genome shotgun (WGS) entry which is preliminary data.</text>
</comment>
<feature type="region of interest" description="Disordered" evidence="1">
    <location>
        <begin position="457"/>
        <end position="489"/>
    </location>
</feature>
<reference evidence="2 3" key="1">
    <citation type="submission" date="2024-01" db="EMBL/GenBank/DDBJ databases">
        <title>A draft genome for the cacao thread blight pathogen Marasmiellus scandens.</title>
        <authorList>
            <person name="Baruah I.K."/>
            <person name="Leung J."/>
            <person name="Bukari Y."/>
            <person name="Amoako-Attah I."/>
            <person name="Meinhardt L.W."/>
            <person name="Bailey B.A."/>
            <person name="Cohen S.P."/>
        </authorList>
    </citation>
    <scope>NUCLEOTIDE SEQUENCE [LARGE SCALE GENOMIC DNA]</scope>
    <source>
        <strain evidence="2 3">GH-19</strain>
    </source>
</reference>
<gene>
    <name evidence="2" type="ORF">VKT23_005331</name>
</gene>